<dbReference type="SUPFAM" id="SSF53448">
    <property type="entry name" value="Nucleotide-diphospho-sugar transferases"/>
    <property type="match status" value="1"/>
</dbReference>
<evidence type="ECO:0000256" key="5">
    <source>
        <dbReference type="ARBA" id="ARBA00022695"/>
    </source>
</evidence>
<evidence type="ECO:0000256" key="7">
    <source>
        <dbReference type="ARBA" id="ARBA00048128"/>
    </source>
</evidence>
<evidence type="ECO:0000256" key="8">
    <source>
        <dbReference type="RuleBase" id="RU361259"/>
    </source>
</evidence>
<protein>
    <recommendedName>
        <fullName evidence="3 8">UTP--glucose-1-phosphate uridylyltransferase</fullName>
        <ecNumber evidence="2 8">2.7.7.9</ecNumber>
    </recommendedName>
    <alternativeName>
        <fullName evidence="8">UDP-glucose pyrophosphorylase</fullName>
    </alternativeName>
</protein>
<comment type="similarity">
    <text evidence="1 8">Belongs to the UDPGP type 2 family.</text>
</comment>
<dbReference type="Gene3D" id="3.90.550.10">
    <property type="entry name" value="Spore Coat Polysaccharide Biosynthesis Protein SpsA, Chain A"/>
    <property type="match status" value="1"/>
</dbReference>
<dbReference type="Pfam" id="PF00483">
    <property type="entry name" value="NTP_transferase"/>
    <property type="match status" value="1"/>
</dbReference>
<evidence type="ECO:0000256" key="3">
    <source>
        <dbReference type="ARBA" id="ARBA00019048"/>
    </source>
</evidence>
<dbReference type="Proteomes" id="UP000553442">
    <property type="component" value="Unassembled WGS sequence"/>
</dbReference>
<dbReference type="NCBIfam" id="TIGR01099">
    <property type="entry name" value="galU"/>
    <property type="match status" value="1"/>
</dbReference>
<dbReference type="EMBL" id="JACHZF010000008">
    <property type="protein sequence ID" value="MBB3330483.1"/>
    <property type="molecule type" value="Genomic_DNA"/>
</dbReference>
<proteinExistence type="inferred from homology"/>
<comment type="caution">
    <text evidence="10">The sequence shown here is derived from an EMBL/GenBank/DDBJ whole genome shotgun (WGS) entry which is preliminary data.</text>
</comment>
<dbReference type="InterPro" id="IPR029044">
    <property type="entry name" value="Nucleotide-diphossugar_trans"/>
</dbReference>
<keyword evidence="4 8" id="KW-0808">Transferase</keyword>
<evidence type="ECO:0000313" key="10">
    <source>
        <dbReference type="EMBL" id="MBB3330483.1"/>
    </source>
</evidence>
<dbReference type="InterPro" id="IPR005771">
    <property type="entry name" value="GalU_uridylyltTrfase_bac/arc"/>
</dbReference>
<dbReference type="AlphaFoldDB" id="A0A7W5K253"/>
<accession>A0A7W5K253</accession>
<reference evidence="10 11" key="1">
    <citation type="submission" date="2020-08" db="EMBL/GenBank/DDBJ databases">
        <title>Genomic Encyclopedia of Archaeal and Bacterial Type Strains, Phase II (KMG-II): from individual species to whole genera.</title>
        <authorList>
            <person name="Goeker M."/>
        </authorList>
    </citation>
    <scope>NUCLEOTIDE SEQUENCE [LARGE SCALE GENOMIC DNA]</scope>
    <source>
        <strain evidence="10 11">5AG</strain>
    </source>
</reference>
<keyword evidence="11" id="KW-1185">Reference proteome</keyword>
<gene>
    <name evidence="10" type="ORF">BDK63_001349</name>
</gene>
<evidence type="ECO:0000313" key="11">
    <source>
        <dbReference type="Proteomes" id="UP000553442"/>
    </source>
</evidence>
<dbReference type="GO" id="GO:0006011">
    <property type="term" value="P:UDP-alpha-D-glucose metabolic process"/>
    <property type="evidence" value="ECO:0007669"/>
    <property type="project" value="InterPro"/>
</dbReference>
<comment type="catalytic activity">
    <reaction evidence="7 8">
        <text>alpha-D-glucose 1-phosphate + UTP + H(+) = UDP-alpha-D-glucose + diphosphate</text>
        <dbReference type="Rhea" id="RHEA:19889"/>
        <dbReference type="ChEBI" id="CHEBI:15378"/>
        <dbReference type="ChEBI" id="CHEBI:33019"/>
        <dbReference type="ChEBI" id="CHEBI:46398"/>
        <dbReference type="ChEBI" id="CHEBI:58601"/>
        <dbReference type="ChEBI" id="CHEBI:58885"/>
        <dbReference type="EC" id="2.7.7.9"/>
    </reaction>
</comment>
<dbReference type="PANTHER" id="PTHR43197:SF1">
    <property type="entry name" value="UTP--GLUCOSE-1-PHOSPHATE URIDYLYLTRANSFERASE"/>
    <property type="match status" value="1"/>
</dbReference>
<keyword evidence="5 8" id="KW-0548">Nucleotidyltransferase</keyword>
<feature type="domain" description="Nucleotidyl transferase" evidence="9">
    <location>
        <begin position="27"/>
        <end position="295"/>
    </location>
</feature>
<evidence type="ECO:0000259" key="9">
    <source>
        <dbReference type="Pfam" id="PF00483"/>
    </source>
</evidence>
<sequence length="318" mass="34656">MTRAIAARGERDDDHIPDKDFTMINKAVLPVAGFGTRCLPASKAIPKEMITIVDRPVIQYVVQEAVAAGIRDIVLVTHGSKGAIENHFDKHFELEASLEAKGKHELLEELRSIVPGDVNIISVRQSEPLGLGHAVLCARPVIGDDQPFAVLLPDVLVDDDGLERNDLAGMLDAFDRTGRAQLMVEEVPRELVYKYGIVDTGGEIPAPGESRPLSGVVEKPPVAQAPSNLAVIGRYALPGSIFPLLAETPPGAGNEIQLTDAIETLRRQQGVDAWRMRGKTYDCGHQLGYLEAILAYGRRHARYGEGFRELLARYAGEE</sequence>
<evidence type="ECO:0000256" key="2">
    <source>
        <dbReference type="ARBA" id="ARBA00012415"/>
    </source>
</evidence>
<dbReference type="GO" id="GO:0003983">
    <property type="term" value="F:UTP:glucose-1-phosphate uridylyltransferase activity"/>
    <property type="evidence" value="ECO:0007669"/>
    <property type="project" value="UniProtKB-EC"/>
</dbReference>
<dbReference type="InterPro" id="IPR005835">
    <property type="entry name" value="NTP_transferase_dom"/>
</dbReference>
<dbReference type="PANTHER" id="PTHR43197">
    <property type="entry name" value="UTP--GLUCOSE-1-PHOSPHATE URIDYLYLTRANSFERASE"/>
    <property type="match status" value="1"/>
</dbReference>
<dbReference type="CDD" id="cd02541">
    <property type="entry name" value="UGPase_prokaryotic"/>
    <property type="match status" value="1"/>
</dbReference>
<evidence type="ECO:0000256" key="1">
    <source>
        <dbReference type="ARBA" id="ARBA00006890"/>
    </source>
</evidence>
<dbReference type="EC" id="2.7.7.9" evidence="2 8"/>
<evidence type="ECO:0000256" key="4">
    <source>
        <dbReference type="ARBA" id="ARBA00022679"/>
    </source>
</evidence>
<comment type="function">
    <text evidence="6">May play a role in stationary phase survival.</text>
</comment>
<organism evidence="10 11">
    <name type="scientific">Halomonas campaniensis</name>
    <dbReference type="NCBI Taxonomy" id="213554"/>
    <lineage>
        <taxon>Bacteria</taxon>
        <taxon>Pseudomonadati</taxon>
        <taxon>Pseudomonadota</taxon>
        <taxon>Gammaproteobacteria</taxon>
        <taxon>Oceanospirillales</taxon>
        <taxon>Halomonadaceae</taxon>
        <taxon>Halomonas</taxon>
    </lineage>
</organism>
<name>A0A7W5K253_9GAMM</name>
<evidence type="ECO:0000256" key="6">
    <source>
        <dbReference type="ARBA" id="ARBA00037294"/>
    </source>
</evidence>